<keyword evidence="1" id="KW-0812">Transmembrane</keyword>
<gene>
    <name evidence="2" type="ORF">LCGC14_1570030</name>
</gene>
<sequence>MEEQWASMPPKVGWVVFFLVGWFWWIVWVSAKLHKGEDEEDLDA</sequence>
<name>A0A0F9J689_9ZZZZ</name>
<evidence type="ECO:0000313" key="2">
    <source>
        <dbReference type="EMBL" id="KKM27909.1"/>
    </source>
</evidence>
<evidence type="ECO:0000256" key="1">
    <source>
        <dbReference type="SAM" id="Phobius"/>
    </source>
</evidence>
<feature type="transmembrane region" description="Helical" evidence="1">
    <location>
        <begin position="12"/>
        <end position="31"/>
    </location>
</feature>
<proteinExistence type="predicted"/>
<comment type="caution">
    <text evidence="2">The sequence shown here is derived from an EMBL/GenBank/DDBJ whole genome shotgun (WGS) entry which is preliminary data.</text>
</comment>
<keyword evidence="1" id="KW-1133">Transmembrane helix</keyword>
<keyword evidence="1" id="KW-0472">Membrane</keyword>
<dbReference type="EMBL" id="LAZR01012234">
    <property type="protein sequence ID" value="KKM27909.1"/>
    <property type="molecule type" value="Genomic_DNA"/>
</dbReference>
<accession>A0A0F9J689</accession>
<reference evidence="2" key="1">
    <citation type="journal article" date="2015" name="Nature">
        <title>Complex archaea that bridge the gap between prokaryotes and eukaryotes.</title>
        <authorList>
            <person name="Spang A."/>
            <person name="Saw J.H."/>
            <person name="Jorgensen S.L."/>
            <person name="Zaremba-Niedzwiedzka K."/>
            <person name="Martijn J."/>
            <person name="Lind A.E."/>
            <person name="van Eijk R."/>
            <person name="Schleper C."/>
            <person name="Guy L."/>
            <person name="Ettema T.J."/>
        </authorList>
    </citation>
    <scope>NUCLEOTIDE SEQUENCE</scope>
</reference>
<dbReference type="AlphaFoldDB" id="A0A0F9J689"/>
<protein>
    <submittedName>
        <fullName evidence="2">Uncharacterized protein</fullName>
    </submittedName>
</protein>
<organism evidence="2">
    <name type="scientific">marine sediment metagenome</name>
    <dbReference type="NCBI Taxonomy" id="412755"/>
    <lineage>
        <taxon>unclassified sequences</taxon>
        <taxon>metagenomes</taxon>
        <taxon>ecological metagenomes</taxon>
    </lineage>
</organism>